<dbReference type="EMBL" id="CP013244">
    <property type="protein sequence ID" value="ANP47896.1"/>
    <property type="molecule type" value="Genomic_DNA"/>
</dbReference>
<evidence type="ECO:0000256" key="3">
    <source>
        <dbReference type="ARBA" id="ARBA00023002"/>
    </source>
</evidence>
<dbReference type="KEGG" id="cbot:ATE48_01145"/>
<dbReference type="FunCoup" id="A0A1B1AMX3">
    <property type="interactions" value="487"/>
</dbReference>
<dbReference type="GO" id="GO:0008703">
    <property type="term" value="F:5-amino-6-(5-phosphoribosylamino)uracil reductase activity"/>
    <property type="evidence" value="ECO:0007669"/>
    <property type="project" value="InterPro"/>
</dbReference>
<sequence>MSRPRVTLKLATSLDGRIATAAGESRWITGEASRAEVQKLRAAHDAVLIGSGTARADDPELLARTTPPPTRQPVRIVVDTEFSLQPPGKLFDTLDRGTLLVIGAGDGDTTRRDVVERAGARTAGVARGPQGIDIEAALSVMAERGVGHVLCEGGGQLAASLIAAEAVDRLEWFRAPILLGSEGRPGVAALMLSSLAAAPAFRRVALRELGPDIWESYERIS</sequence>
<evidence type="ECO:0000256" key="2">
    <source>
        <dbReference type="ARBA" id="ARBA00022857"/>
    </source>
</evidence>
<organism evidence="5 6">
    <name type="scientific">Candidatus Viadribacter manganicus</name>
    <dbReference type="NCBI Taxonomy" id="1759059"/>
    <lineage>
        <taxon>Bacteria</taxon>
        <taxon>Pseudomonadati</taxon>
        <taxon>Pseudomonadota</taxon>
        <taxon>Alphaproteobacteria</taxon>
        <taxon>Hyphomonadales</taxon>
        <taxon>Hyphomonadaceae</taxon>
        <taxon>Candidatus Viadribacter</taxon>
    </lineage>
</organism>
<dbReference type="InParanoid" id="A0A1B1AMX3"/>
<keyword evidence="6" id="KW-1185">Reference proteome</keyword>
<keyword evidence="2" id="KW-0521">NADP</keyword>
<dbReference type="Gene3D" id="3.40.430.10">
    <property type="entry name" value="Dihydrofolate Reductase, subunit A"/>
    <property type="match status" value="1"/>
</dbReference>
<evidence type="ECO:0000256" key="1">
    <source>
        <dbReference type="ARBA" id="ARBA00005104"/>
    </source>
</evidence>
<dbReference type="RefSeq" id="WP_066774467.1">
    <property type="nucleotide sequence ID" value="NZ_CP013244.1"/>
</dbReference>
<dbReference type="GO" id="GO:0009231">
    <property type="term" value="P:riboflavin biosynthetic process"/>
    <property type="evidence" value="ECO:0007669"/>
    <property type="project" value="UniProtKB-UniPathway"/>
</dbReference>
<dbReference type="AlphaFoldDB" id="A0A1B1AMX3"/>
<reference evidence="5 6" key="1">
    <citation type="submission" date="2015-11" db="EMBL/GenBank/DDBJ databases">
        <title>Whole-Genome Sequence of Candidatus Oderbacter manganicum from the National Park Lower Oder Valley, Germany.</title>
        <authorList>
            <person name="Braun B."/>
            <person name="Liere K."/>
            <person name="Szewzyk U."/>
        </authorList>
    </citation>
    <scope>NUCLEOTIDE SEQUENCE [LARGE SCALE GENOMIC DNA]</scope>
    <source>
        <strain evidence="5 6">OTSz_A_272</strain>
    </source>
</reference>
<dbReference type="Pfam" id="PF01872">
    <property type="entry name" value="RibD_C"/>
    <property type="match status" value="1"/>
</dbReference>
<protein>
    <recommendedName>
        <fullName evidence="4">Bacterial bifunctional deaminase-reductase C-terminal domain-containing protein</fullName>
    </recommendedName>
</protein>
<name>A0A1B1AMX3_9PROT</name>
<dbReference type="InterPro" id="IPR050765">
    <property type="entry name" value="Riboflavin_Biosynth_HTPR"/>
</dbReference>
<dbReference type="STRING" id="1759059.ATE48_01145"/>
<dbReference type="PANTHER" id="PTHR38011">
    <property type="entry name" value="DIHYDROFOLATE REDUCTASE FAMILY PROTEIN (AFU_ORTHOLOGUE AFUA_8G06820)"/>
    <property type="match status" value="1"/>
</dbReference>
<gene>
    <name evidence="5" type="ORF">ATE48_01145</name>
</gene>
<dbReference type="OrthoDB" id="9800865at2"/>
<comment type="pathway">
    <text evidence="1">Cofactor biosynthesis; riboflavin biosynthesis.</text>
</comment>
<dbReference type="InterPro" id="IPR024072">
    <property type="entry name" value="DHFR-like_dom_sf"/>
</dbReference>
<dbReference type="SUPFAM" id="SSF53597">
    <property type="entry name" value="Dihydrofolate reductase-like"/>
    <property type="match status" value="1"/>
</dbReference>
<evidence type="ECO:0000313" key="5">
    <source>
        <dbReference type="EMBL" id="ANP47896.1"/>
    </source>
</evidence>
<evidence type="ECO:0000259" key="4">
    <source>
        <dbReference type="Pfam" id="PF01872"/>
    </source>
</evidence>
<dbReference type="GO" id="GO:0050661">
    <property type="term" value="F:NADP binding"/>
    <property type="evidence" value="ECO:0007669"/>
    <property type="project" value="InterPro"/>
</dbReference>
<evidence type="ECO:0000313" key="6">
    <source>
        <dbReference type="Proteomes" id="UP000092498"/>
    </source>
</evidence>
<feature type="domain" description="Bacterial bifunctional deaminase-reductase C-terminal" evidence="4">
    <location>
        <begin position="4"/>
        <end position="212"/>
    </location>
</feature>
<dbReference type="PANTHER" id="PTHR38011:SF7">
    <property type="entry name" value="2,5-DIAMINO-6-RIBOSYLAMINO-4(3H)-PYRIMIDINONE 5'-PHOSPHATE REDUCTASE"/>
    <property type="match status" value="1"/>
</dbReference>
<accession>A0A1B1AMX3</accession>
<proteinExistence type="predicted"/>
<dbReference type="InterPro" id="IPR011549">
    <property type="entry name" value="RibD_C"/>
</dbReference>
<keyword evidence="3" id="KW-0560">Oxidoreductase</keyword>
<dbReference type="NCBIfam" id="TIGR00227">
    <property type="entry name" value="ribD_Cterm"/>
    <property type="match status" value="1"/>
</dbReference>
<dbReference type="Proteomes" id="UP000092498">
    <property type="component" value="Chromosome"/>
</dbReference>
<dbReference type="UniPathway" id="UPA00275"/>
<dbReference type="InterPro" id="IPR002734">
    <property type="entry name" value="RibDG_C"/>
</dbReference>